<keyword evidence="15" id="KW-1185">Reference proteome</keyword>
<dbReference type="InterPro" id="IPR016181">
    <property type="entry name" value="Acyl_CoA_acyltransferase"/>
</dbReference>
<comment type="catalytic activity">
    <reaction evidence="9">
        <text>cytidine(34) in elongator tRNA(Met) + acetyl-CoA + ATP + H2O = N(4)-acetylcytidine(34) in elongator tRNA(Met) + ADP + phosphate + CoA + H(+)</text>
        <dbReference type="Rhea" id="RHEA:43788"/>
        <dbReference type="Rhea" id="RHEA-COMP:10693"/>
        <dbReference type="Rhea" id="RHEA-COMP:10694"/>
        <dbReference type="ChEBI" id="CHEBI:15377"/>
        <dbReference type="ChEBI" id="CHEBI:15378"/>
        <dbReference type="ChEBI" id="CHEBI:30616"/>
        <dbReference type="ChEBI" id="CHEBI:43474"/>
        <dbReference type="ChEBI" id="CHEBI:57287"/>
        <dbReference type="ChEBI" id="CHEBI:57288"/>
        <dbReference type="ChEBI" id="CHEBI:74900"/>
        <dbReference type="ChEBI" id="CHEBI:82748"/>
        <dbReference type="ChEBI" id="CHEBI:456216"/>
        <dbReference type="EC" id="2.3.1.193"/>
    </reaction>
</comment>
<dbReference type="InterPro" id="IPR013562">
    <property type="entry name" value="TmcA/NAT10_N"/>
</dbReference>
<feature type="domain" description="TcmA/NAT10 helicase" evidence="10">
    <location>
        <begin position="190"/>
        <end position="331"/>
    </location>
</feature>
<keyword evidence="1 9" id="KW-0963">Cytoplasm</keyword>
<dbReference type="InterPro" id="IPR038321">
    <property type="entry name" value="TmcA_C_sf"/>
</dbReference>
<feature type="domain" description="N-acetyltransferase" evidence="12">
    <location>
        <begin position="365"/>
        <end position="473"/>
    </location>
</feature>
<evidence type="ECO:0000256" key="8">
    <source>
        <dbReference type="ARBA" id="ARBA00023315"/>
    </source>
</evidence>
<dbReference type="InterPro" id="IPR000182">
    <property type="entry name" value="GNAT_dom"/>
</dbReference>
<proteinExistence type="inferred from homology"/>
<dbReference type="Gene3D" id="1.20.120.890">
    <property type="entry name" value="tRNA(Met) cytidine acetyltransferase, tail domain"/>
    <property type="match status" value="1"/>
</dbReference>
<gene>
    <name evidence="9" type="primary">tmcA</name>
    <name evidence="14" type="ORF">HA46_13305</name>
</gene>
<keyword evidence="5 9" id="KW-0547">Nucleotide-binding</keyword>
<keyword evidence="8 9" id="KW-0012">Acyltransferase</keyword>
<dbReference type="Gene3D" id="3.40.630.30">
    <property type="match status" value="1"/>
</dbReference>
<evidence type="ECO:0000256" key="7">
    <source>
        <dbReference type="ARBA" id="ARBA00022884"/>
    </source>
</evidence>
<dbReference type="PANTHER" id="PTHR10925:SF5">
    <property type="entry name" value="RNA CYTIDINE ACETYLTRANSFERASE"/>
    <property type="match status" value="1"/>
</dbReference>
<evidence type="ECO:0000259" key="11">
    <source>
        <dbReference type="Pfam" id="PF08351"/>
    </source>
</evidence>
<evidence type="ECO:0000259" key="12">
    <source>
        <dbReference type="Pfam" id="PF13718"/>
    </source>
</evidence>
<sequence length="656" mass="71377">MSPDQLSRQMQQAGIRRLCAISGDAAWSMARAAEWRAALPGDWLVVGDAPIEGLPHCAPSALRTLLGREFTHAIFDARRGFHAEAFAALAGTLRAGSWLLLLTPPWPRWAQQPDEDSLRWADVAEPLPTPHFVRHLQASLLADPAVALLRQDAPPRISPLAPLPRWQCRAPEQQQAIVHQLLTMTSGVAVLTAPRGRGKSALAGMLARQIPRALITAPAKAATDVLTRFAQDHFYFMAPDAILAQPDLPAVDWLIVDEAAAIPTPILTQLVARFPRVLLTTTVQGYEGTGRGFILKFCAGLEQVRYFTLDEPLRWSRHDPLEAWLNQALLFEDAAPAPRSSAGAPRRMPDDAWRRDPAQPAAAWRLLASAHYRTSPLDLRRLMDAPGMTLWLSGDAPALQGALWLVEEGGLTPELAQAVWAGRRRPRGNLVAQSLAAHAGFVEAATLRSRRISRIAVAAEQRRQGVGQALVAAVQRQQDVDFLSVSFGYTEALWAFWRACGFSLARIGTQREASSGCYAAMAILALTPAGKALQQRAATRLARDWPQLRQQIAESIALPEAPLTFTDEDAWLAAGFAWAQRPLEASLPVLFRLAACAAVPPLLQAALQPQADPVALAQQAGLSGRKALIARLRLEAAAALTALDAARADRLRRQVE</sequence>
<evidence type="ECO:0000256" key="6">
    <source>
        <dbReference type="ARBA" id="ARBA00022840"/>
    </source>
</evidence>
<organism evidence="14 15">
    <name type="scientific">Pantoea septica</name>
    <dbReference type="NCBI Taxonomy" id="472695"/>
    <lineage>
        <taxon>Bacteria</taxon>
        <taxon>Pseudomonadati</taxon>
        <taxon>Pseudomonadota</taxon>
        <taxon>Gammaproteobacteria</taxon>
        <taxon>Enterobacterales</taxon>
        <taxon>Erwiniaceae</taxon>
        <taxon>Pantoea</taxon>
    </lineage>
</organism>
<dbReference type="HAMAP" id="MF_01886">
    <property type="entry name" value="tRNA_acetyltr_TmcA"/>
    <property type="match status" value="1"/>
</dbReference>
<dbReference type="RefSeq" id="WP_084884859.1">
    <property type="nucleotide sequence ID" value="NZ_MLJJ01000023.1"/>
</dbReference>
<dbReference type="Pfam" id="PF05127">
    <property type="entry name" value="NAT10_TcmA_helicase"/>
    <property type="match status" value="1"/>
</dbReference>
<feature type="binding site" evidence="9">
    <location>
        <position position="174"/>
    </location>
    <ligand>
        <name>ATP</name>
        <dbReference type="ChEBI" id="CHEBI:30616"/>
    </ligand>
</feature>
<evidence type="ECO:0000256" key="4">
    <source>
        <dbReference type="ARBA" id="ARBA00022694"/>
    </source>
</evidence>
<dbReference type="InterPro" id="IPR033442">
    <property type="entry name" value="TmcA_tRNA_bind"/>
</dbReference>
<evidence type="ECO:0000259" key="13">
    <source>
        <dbReference type="Pfam" id="PF17176"/>
    </source>
</evidence>
<feature type="domain" description="tRNA(Met) cytidine acetyltransferase TmcA tRNA-binding" evidence="13">
    <location>
        <begin position="530"/>
        <end position="645"/>
    </location>
</feature>
<evidence type="ECO:0000313" key="15">
    <source>
        <dbReference type="Proteomes" id="UP000193785"/>
    </source>
</evidence>
<dbReference type="InterPro" id="IPR027417">
    <property type="entry name" value="P-loop_NTPase"/>
</dbReference>
<reference evidence="14 15" key="1">
    <citation type="journal article" date="2017" name="Antonie Van Leeuwenhoek">
        <title>Phylogenomic resolution of the bacterial genus Pantoea and its relationship with Erwinia and Tatumella.</title>
        <authorList>
            <person name="Palmer M."/>
            <person name="Steenkamp E.T."/>
            <person name="Coetzee M.P."/>
            <person name="Chan W.Y."/>
            <person name="van Zyl E."/>
            <person name="De Maayer P."/>
            <person name="Coutinho T.A."/>
            <person name="Blom J."/>
            <person name="Smits T.H."/>
            <person name="Duffy B."/>
            <person name="Venter S.N."/>
        </authorList>
    </citation>
    <scope>NUCLEOTIDE SEQUENCE [LARGE SCALE GENOMIC DNA]</scope>
    <source>
        <strain evidence="14 15">LMG 5345</strain>
    </source>
</reference>
<feature type="binding site" evidence="9">
    <location>
        <begin position="455"/>
        <end position="457"/>
    </location>
    <ligand>
        <name>acetyl-CoA</name>
        <dbReference type="ChEBI" id="CHEBI:57288"/>
    </ligand>
</feature>
<dbReference type="PANTHER" id="PTHR10925">
    <property type="entry name" value="N-ACETYLTRANSFERASE 10"/>
    <property type="match status" value="1"/>
</dbReference>
<dbReference type="InterPro" id="IPR024914">
    <property type="entry name" value="tRNA_acetyltr_TmcA"/>
</dbReference>
<evidence type="ECO:0000256" key="3">
    <source>
        <dbReference type="ARBA" id="ARBA00022679"/>
    </source>
</evidence>
<comment type="similarity">
    <text evidence="9">Belongs to the TmcA family.</text>
</comment>
<comment type="caution">
    <text evidence="9">Lacks conserved residue(s) required for the propagation of feature annotation.</text>
</comment>
<dbReference type="Pfam" id="PF13718">
    <property type="entry name" value="GNAT_acetyltr_2"/>
    <property type="match status" value="1"/>
</dbReference>
<keyword evidence="7 9" id="KW-0694">RNA-binding</keyword>
<dbReference type="EMBL" id="MLJJ01000023">
    <property type="protein sequence ID" value="ORM98254.1"/>
    <property type="molecule type" value="Genomic_DNA"/>
</dbReference>
<feature type="binding site" evidence="9">
    <location>
        <position position="314"/>
    </location>
    <ligand>
        <name>ATP</name>
        <dbReference type="ChEBI" id="CHEBI:30616"/>
    </ligand>
</feature>
<evidence type="ECO:0000256" key="5">
    <source>
        <dbReference type="ARBA" id="ARBA00022741"/>
    </source>
</evidence>
<dbReference type="EC" id="2.3.1.193" evidence="9"/>
<keyword evidence="2 9" id="KW-0820">tRNA-binding</keyword>
<evidence type="ECO:0000256" key="2">
    <source>
        <dbReference type="ARBA" id="ARBA00022555"/>
    </source>
</evidence>
<feature type="domain" description="TmcA/NAT10 N-terminal" evidence="11">
    <location>
        <begin position="5"/>
        <end position="151"/>
    </location>
</feature>
<evidence type="ECO:0000256" key="9">
    <source>
        <dbReference type="HAMAP-Rule" id="MF_01886"/>
    </source>
</evidence>
<protein>
    <recommendedName>
        <fullName evidence="9">tRNA(Met) cytidine acetyltransferase TmcA</fullName>
        <ecNumber evidence="9">2.3.1.193</ecNumber>
    </recommendedName>
</protein>
<keyword evidence="4 9" id="KW-0819">tRNA processing</keyword>
<evidence type="ECO:0000259" key="10">
    <source>
        <dbReference type="Pfam" id="PF05127"/>
    </source>
</evidence>
<keyword evidence="3 9" id="KW-0808">Transferase</keyword>
<dbReference type="Proteomes" id="UP000193785">
    <property type="component" value="Unassembled WGS sequence"/>
</dbReference>
<dbReference type="InterPro" id="IPR007807">
    <property type="entry name" value="TcmA/NAT10_helicase"/>
</dbReference>
<comment type="function">
    <text evidence="9">Catalyzes the formation of N(4)-acetylcytidine (ac(4)C) at the wobble position of tRNA(Met), by using acetyl-CoA as an acetyl donor and ATP (or GTP).</text>
</comment>
<keyword evidence="6 9" id="KW-0067">ATP-binding</keyword>
<dbReference type="SUPFAM" id="SSF52540">
    <property type="entry name" value="P-loop containing nucleoside triphosphate hydrolases"/>
    <property type="match status" value="1"/>
</dbReference>
<dbReference type="InterPro" id="IPR032672">
    <property type="entry name" value="TmcA/NAT10/Kre33"/>
</dbReference>
<name>A0ABX3UQS1_9GAMM</name>
<accession>A0ABX3UQS1</accession>
<dbReference type="Gene3D" id="3.40.50.11040">
    <property type="match status" value="1"/>
</dbReference>
<dbReference type="Pfam" id="PF08351">
    <property type="entry name" value="TmcA_N"/>
    <property type="match status" value="1"/>
</dbReference>
<evidence type="ECO:0000256" key="1">
    <source>
        <dbReference type="ARBA" id="ARBA00022490"/>
    </source>
</evidence>
<comment type="subcellular location">
    <subcellularLocation>
        <location evidence="9">Cytoplasm</location>
    </subcellularLocation>
</comment>
<dbReference type="Gene3D" id="3.40.50.300">
    <property type="entry name" value="P-loop containing nucleotide triphosphate hydrolases"/>
    <property type="match status" value="1"/>
</dbReference>
<dbReference type="Pfam" id="PF17176">
    <property type="entry name" value="tRNA_bind_3"/>
    <property type="match status" value="1"/>
</dbReference>
<evidence type="ECO:0000313" key="14">
    <source>
        <dbReference type="EMBL" id="ORM98254.1"/>
    </source>
</evidence>
<dbReference type="SUPFAM" id="SSF55729">
    <property type="entry name" value="Acyl-CoA N-acyltransferases (Nat)"/>
    <property type="match status" value="1"/>
</dbReference>
<comment type="caution">
    <text evidence="14">The sequence shown here is derived from an EMBL/GenBank/DDBJ whole genome shotgun (WGS) entry which is preliminary data.</text>
</comment>